<accession>S9TIY1</accession>
<name>S9TIY1_9TRYP</name>
<sequence length="201" mass="21667">MATPERRASRPDSPAAAAATPARASLAAAAYPSSERLERLRAADRLIGTDKALCGMPTEAPDERLLLTAAHKYKRPPAARGPEAAAAAPPPPPLRGPMRVVPRVRADACDELAGTNVVCAQDVMSAYRGAHHRRAAGGLCRCRCRRCRRRHGETISLTALGLRLWRLVLFLLCAQLVCWFLCQLGFSYFTMLRAAAAAAVL</sequence>
<evidence type="ECO:0000256" key="1">
    <source>
        <dbReference type="SAM" id="MobiDB-lite"/>
    </source>
</evidence>
<feature type="compositionally biased region" description="Basic and acidic residues" evidence="1">
    <location>
        <begin position="1"/>
        <end position="10"/>
    </location>
</feature>
<feature type="compositionally biased region" description="Low complexity" evidence="1">
    <location>
        <begin position="11"/>
        <end position="22"/>
    </location>
</feature>
<feature type="transmembrane region" description="Helical" evidence="2">
    <location>
        <begin position="164"/>
        <end position="186"/>
    </location>
</feature>
<keyword evidence="2" id="KW-0472">Membrane</keyword>
<evidence type="ECO:0000313" key="3">
    <source>
        <dbReference type="EMBL" id="EPY16338.1"/>
    </source>
</evidence>
<dbReference type="Proteomes" id="UP000015354">
    <property type="component" value="Unassembled WGS sequence"/>
</dbReference>
<reference evidence="3 4" key="1">
    <citation type="journal article" date="2013" name="PLoS ONE">
        <title>Predicting the Proteins of Angomonas deanei, Strigomonas culicis and Their Respective Endosymbionts Reveals New Aspects of the Trypanosomatidae Family.</title>
        <authorList>
            <person name="Motta M.C."/>
            <person name="Martins A.C."/>
            <person name="de Souza S.S."/>
            <person name="Catta-Preta C.M."/>
            <person name="Silva R."/>
            <person name="Klein C.C."/>
            <person name="de Almeida L.G."/>
            <person name="de Lima Cunha O."/>
            <person name="Ciapina L.P."/>
            <person name="Brocchi M."/>
            <person name="Colabardini A.C."/>
            <person name="de Araujo Lima B."/>
            <person name="Machado C.R."/>
            <person name="de Almeida Soares C.M."/>
            <person name="Probst C.M."/>
            <person name="de Menezes C.B."/>
            <person name="Thompson C.E."/>
            <person name="Bartholomeu D.C."/>
            <person name="Gradia D.F."/>
            <person name="Pavoni D.P."/>
            <person name="Grisard E.C."/>
            <person name="Fantinatti-Garboggini F."/>
            <person name="Marchini F.K."/>
            <person name="Rodrigues-Luiz G.F."/>
            <person name="Wagner G."/>
            <person name="Goldman G.H."/>
            <person name="Fietto J.L."/>
            <person name="Elias M.C."/>
            <person name="Goldman M.H."/>
            <person name="Sagot M.F."/>
            <person name="Pereira M."/>
            <person name="Stoco P.H."/>
            <person name="de Mendonca-Neto R.P."/>
            <person name="Teixeira S.M."/>
            <person name="Maciel T.E."/>
            <person name="de Oliveira Mendes T.A."/>
            <person name="Urmenyi T.P."/>
            <person name="de Souza W."/>
            <person name="Schenkman S."/>
            <person name="de Vasconcelos A.T."/>
        </authorList>
    </citation>
    <scope>NUCLEOTIDE SEQUENCE [LARGE SCALE GENOMIC DNA]</scope>
</reference>
<feature type="region of interest" description="Disordered" evidence="1">
    <location>
        <begin position="1"/>
        <end position="22"/>
    </location>
</feature>
<organism evidence="3 4">
    <name type="scientific">Strigomonas culicis</name>
    <dbReference type="NCBI Taxonomy" id="28005"/>
    <lineage>
        <taxon>Eukaryota</taxon>
        <taxon>Discoba</taxon>
        <taxon>Euglenozoa</taxon>
        <taxon>Kinetoplastea</taxon>
        <taxon>Metakinetoplastina</taxon>
        <taxon>Trypanosomatida</taxon>
        <taxon>Trypanosomatidae</taxon>
        <taxon>Strigomonadinae</taxon>
        <taxon>Strigomonas</taxon>
    </lineage>
</organism>
<feature type="region of interest" description="Disordered" evidence="1">
    <location>
        <begin position="76"/>
        <end position="96"/>
    </location>
</feature>
<protein>
    <submittedName>
        <fullName evidence="3">Uncharacterized protein</fullName>
    </submittedName>
</protein>
<keyword evidence="2" id="KW-1133">Transmembrane helix</keyword>
<gene>
    <name evidence="3" type="ORF">STCU_11387</name>
</gene>
<evidence type="ECO:0000256" key="2">
    <source>
        <dbReference type="SAM" id="Phobius"/>
    </source>
</evidence>
<proteinExistence type="predicted"/>
<keyword evidence="4" id="KW-1185">Reference proteome</keyword>
<feature type="compositionally biased region" description="Low complexity" evidence="1">
    <location>
        <begin position="78"/>
        <end position="87"/>
    </location>
</feature>
<dbReference type="EMBL" id="ATMH01011342">
    <property type="protein sequence ID" value="EPY16338.1"/>
    <property type="molecule type" value="Genomic_DNA"/>
</dbReference>
<comment type="caution">
    <text evidence="3">The sequence shown here is derived from an EMBL/GenBank/DDBJ whole genome shotgun (WGS) entry which is preliminary data.</text>
</comment>
<evidence type="ECO:0000313" key="4">
    <source>
        <dbReference type="Proteomes" id="UP000015354"/>
    </source>
</evidence>
<dbReference type="AlphaFoldDB" id="S9TIY1"/>
<keyword evidence="2" id="KW-0812">Transmembrane</keyword>